<accession>A0A432YB12</accession>
<name>A0A432YB12_9GAMM</name>
<proteinExistence type="predicted"/>
<sequence length="350" mass="38991">MILLICMAVLRGQRLSVIGMFALLLLEIVALNLLIAINGGASNPFGAVLLIPVVMACVWLPRPVAVAIVMLSIAAQWTQWQFTPIDHSHAMLAHVQGMLLGFSITSVLIMTVVFYLRHRLAQQEHQLHDLREKQLRNEQLLAIGTAAAQLTHELATPTQAAQWLIEEALEKTHPAPAWLNDLNTQFAHIQHKLDHWRHVTNDVRQQRTVNLNLQALATDIQHVMQLARPEVPIHWQFDALMAAASINADRTLLPALSNVIVNACDAQKRVSDEPVSVNFTSRQRMFCIEVRNRGNSAHLDQLGQRLLPSHQGHGAGAVISNATLEKFGGTLRFQQNHNEVVTWITLPLSS</sequence>
<keyword evidence="1" id="KW-0812">Transmembrane</keyword>
<keyword evidence="4" id="KW-1185">Reference proteome</keyword>
<dbReference type="Gene3D" id="3.30.565.10">
    <property type="entry name" value="Histidine kinase-like ATPase, C-terminal domain"/>
    <property type="match status" value="1"/>
</dbReference>
<dbReference type="EMBL" id="PIPV01000001">
    <property type="protein sequence ID" value="RUO58101.1"/>
    <property type="molecule type" value="Genomic_DNA"/>
</dbReference>
<feature type="transmembrane region" description="Helical" evidence="1">
    <location>
        <begin position="17"/>
        <end position="37"/>
    </location>
</feature>
<dbReference type="Pfam" id="PF02518">
    <property type="entry name" value="HATPase_c"/>
    <property type="match status" value="1"/>
</dbReference>
<dbReference type="InterPro" id="IPR036890">
    <property type="entry name" value="HATPase_C_sf"/>
</dbReference>
<evidence type="ECO:0000313" key="3">
    <source>
        <dbReference type="EMBL" id="RUO58101.1"/>
    </source>
</evidence>
<evidence type="ECO:0000313" key="4">
    <source>
        <dbReference type="Proteomes" id="UP000287330"/>
    </source>
</evidence>
<feature type="transmembrane region" description="Helical" evidence="1">
    <location>
        <begin position="49"/>
        <end position="75"/>
    </location>
</feature>
<dbReference type="OrthoDB" id="9785252at2"/>
<dbReference type="SUPFAM" id="SSF55874">
    <property type="entry name" value="ATPase domain of HSP90 chaperone/DNA topoisomerase II/histidine kinase"/>
    <property type="match status" value="1"/>
</dbReference>
<feature type="domain" description="Histidine kinase/HSP90-like ATPase" evidence="2">
    <location>
        <begin position="251"/>
        <end position="348"/>
    </location>
</feature>
<dbReference type="AlphaFoldDB" id="A0A432YB12"/>
<dbReference type="Proteomes" id="UP000287330">
    <property type="component" value="Unassembled WGS sequence"/>
</dbReference>
<comment type="caution">
    <text evidence="3">The sequence shown here is derived from an EMBL/GenBank/DDBJ whole genome shotgun (WGS) entry which is preliminary data.</text>
</comment>
<protein>
    <recommendedName>
        <fullName evidence="2">Histidine kinase/HSP90-like ATPase domain-containing protein</fullName>
    </recommendedName>
</protein>
<dbReference type="RefSeq" id="WP_110572085.1">
    <property type="nucleotide sequence ID" value="NZ_PIPV01000001.1"/>
</dbReference>
<gene>
    <name evidence="3" type="ORF">CWE25_00415</name>
</gene>
<evidence type="ECO:0000256" key="1">
    <source>
        <dbReference type="SAM" id="Phobius"/>
    </source>
</evidence>
<feature type="transmembrane region" description="Helical" evidence="1">
    <location>
        <begin position="95"/>
        <end position="116"/>
    </location>
</feature>
<dbReference type="InterPro" id="IPR003594">
    <property type="entry name" value="HATPase_dom"/>
</dbReference>
<reference evidence="4" key="1">
    <citation type="journal article" date="2018" name="Front. Microbiol.">
        <title>Genome-Based Analysis Reveals the Taxonomy and Diversity of the Family Idiomarinaceae.</title>
        <authorList>
            <person name="Liu Y."/>
            <person name="Lai Q."/>
            <person name="Shao Z."/>
        </authorList>
    </citation>
    <scope>NUCLEOTIDE SEQUENCE [LARGE SCALE GENOMIC DNA]</scope>
    <source>
        <strain evidence="4">F23</strain>
    </source>
</reference>
<evidence type="ECO:0000259" key="2">
    <source>
        <dbReference type="Pfam" id="PF02518"/>
    </source>
</evidence>
<organism evidence="3 4">
    <name type="scientific">Idiomarina fontislapidosi</name>
    <dbReference type="NCBI Taxonomy" id="263723"/>
    <lineage>
        <taxon>Bacteria</taxon>
        <taxon>Pseudomonadati</taxon>
        <taxon>Pseudomonadota</taxon>
        <taxon>Gammaproteobacteria</taxon>
        <taxon>Alteromonadales</taxon>
        <taxon>Idiomarinaceae</taxon>
        <taxon>Idiomarina</taxon>
    </lineage>
</organism>
<keyword evidence="1" id="KW-1133">Transmembrane helix</keyword>
<keyword evidence="1" id="KW-0472">Membrane</keyword>